<sequence length="328" mass="39158">MMPFINYENDNLPLSNLPKTFNARLIQLAPGETVNKLTLFSETCPDIESHSRRRHKFYNSVFVTDNSKIYSAALEDVYFDPMSHWYHSFKGTRYLYDGPYTFDPKWDSVVHANELNERRQLYVEDTLIIHCEDVKVYKKVIPLITGRYSRLVIYGRISWQQIKQLIHANVSQVRIEGIVYLNPSEYKDTIEYINRFSRGFMYKFSFRRYCFPTWMTEKLREVCKLHDTHTLVRDERVENFVHKNYRCIYDISAILSVLPSFCFMLFMGYLYDYDFENENSIFFQVWMGILILGYYITIVRLSCLLALKSLNNVPLNDYRVFTSAHKNE</sequence>
<keyword evidence="2" id="KW-1185">Reference proteome</keyword>
<dbReference type="AlphaFoldDB" id="A0A7E4UN20"/>
<dbReference type="WBParaSite" id="Pan_g10410.t1">
    <property type="protein sequence ID" value="Pan_g10410.t1"/>
    <property type="gene ID" value="Pan_g10410"/>
</dbReference>
<feature type="transmembrane region" description="Helical" evidence="1">
    <location>
        <begin position="283"/>
        <end position="307"/>
    </location>
</feature>
<protein>
    <submittedName>
        <fullName evidence="3">Uncharacterized protein</fullName>
    </submittedName>
</protein>
<evidence type="ECO:0000256" key="1">
    <source>
        <dbReference type="SAM" id="Phobius"/>
    </source>
</evidence>
<proteinExistence type="predicted"/>
<evidence type="ECO:0000313" key="2">
    <source>
        <dbReference type="Proteomes" id="UP000492821"/>
    </source>
</evidence>
<name>A0A7E4UN20_PANRE</name>
<keyword evidence="1" id="KW-1133">Transmembrane helix</keyword>
<evidence type="ECO:0000313" key="3">
    <source>
        <dbReference type="WBParaSite" id="Pan_g10410.t1"/>
    </source>
</evidence>
<keyword evidence="1" id="KW-0472">Membrane</keyword>
<keyword evidence="1" id="KW-0812">Transmembrane</keyword>
<reference evidence="2" key="1">
    <citation type="journal article" date="2013" name="Genetics">
        <title>The draft genome and transcriptome of Panagrellus redivivus are shaped by the harsh demands of a free-living lifestyle.</title>
        <authorList>
            <person name="Srinivasan J."/>
            <person name="Dillman A.R."/>
            <person name="Macchietto M.G."/>
            <person name="Heikkinen L."/>
            <person name="Lakso M."/>
            <person name="Fracchia K.M."/>
            <person name="Antoshechkin I."/>
            <person name="Mortazavi A."/>
            <person name="Wong G."/>
            <person name="Sternberg P.W."/>
        </authorList>
    </citation>
    <scope>NUCLEOTIDE SEQUENCE [LARGE SCALE GENOMIC DNA]</scope>
    <source>
        <strain evidence="2">MT8872</strain>
    </source>
</reference>
<feature type="transmembrane region" description="Helical" evidence="1">
    <location>
        <begin position="248"/>
        <end position="271"/>
    </location>
</feature>
<accession>A0A7E4UN20</accession>
<dbReference type="Proteomes" id="UP000492821">
    <property type="component" value="Unassembled WGS sequence"/>
</dbReference>
<organism evidence="2 3">
    <name type="scientific">Panagrellus redivivus</name>
    <name type="common">Microworm</name>
    <dbReference type="NCBI Taxonomy" id="6233"/>
    <lineage>
        <taxon>Eukaryota</taxon>
        <taxon>Metazoa</taxon>
        <taxon>Ecdysozoa</taxon>
        <taxon>Nematoda</taxon>
        <taxon>Chromadorea</taxon>
        <taxon>Rhabditida</taxon>
        <taxon>Tylenchina</taxon>
        <taxon>Panagrolaimomorpha</taxon>
        <taxon>Panagrolaimoidea</taxon>
        <taxon>Panagrolaimidae</taxon>
        <taxon>Panagrellus</taxon>
    </lineage>
</organism>
<reference evidence="3" key="2">
    <citation type="submission" date="2020-10" db="UniProtKB">
        <authorList>
            <consortium name="WormBaseParasite"/>
        </authorList>
    </citation>
    <scope>IDENTIFICATION</scope>
</reference>